<gene>
    <name evidence="23" type="ORF">C0Q70_17551</name>
</gene>
<evidence type="ECO:0000256" key="19">
    <source>
        <dbReference type="ARBA" id="ARBA00083139"/>
    </source>
</evidence>
<evidence type="ECO:0000256" key="18">
    <source>
        <dbReference type="ARBA" id="ARBA00068368"/>
    </source>
</evidence>
<accession>A0A2T7NKQ3</accession>
<dbReference type="OrthoDB" id="10255969at2759"/>
<comment type="similarity">
    <text evidence="3">Belongs to the ABC transporter superfamily. ABCA family.</text>
</comment>
<evidence type="ECO:0000256" key="16">
    <source>
        <dbReference type="ARBA" id="ARBA00023228"/>
    </source>
</evidence>
<feature type="transmembrane region" description="Helical" evidence="21">
    <location>
        <begin position="745"/>
        <end position="767"/>
    </location>
</feature>
<keyword evidence="5" id="KW-0488">Methylation</keyword>
<evidence type="ECO:0000256" key="15">
    <source>
        <dbReference type="ARBA" id="ARBA00023180"/>
    </source>
</evidence>
<evidence type="ECO:0000256" key="9">
    <source>
        <dbReference type="ARBA" id="ARBA00022741"/>
    </source>
</evidence>
<feature type="transmembrane region" description="Helical" evidence="21">
    <location>
        <begin position="1867"/>
        <end position="1893"/>
    </location>
</feature>
<feature type="transmembrane region" description="Helical" evidence="21">
    <location>
        <begin position="1757"/>
        <end position="1780"/>
    </location>
</feature>
<keyword evidence="24" id="KW-1185">Reference proteome</keyword>
<evidence type="ECO:0000256" key="17">
    <source>
        <dbReference type="ARBA" id="ARBA00059684"/>
    </source>
</evidence>
<protein>
    <recommendedName>
        <fullName evidence="18">ATP-binding cassette sub-family A member 2</fullName>
    </recommendedName>
    <alternativeName>
        <fullName evidence="19">ATP-binding cassette transporter 2</fullName>
    </alternativeName>
</protein>
<keyword evidence="4" id="KW-0813">Transport</keyword>
<dbReference type="InterPro" id="IPR003593">
    <property type="entry name" value="AAA+_ATPase"/>
</dbReference>
<feature type="transmembrane region" description="Helical" evidence="21">
    <location>
        <begin position="876"/>
        <end position="897"/>
    </location>
</feature>
<evidence type="ECO:0000256" key="1">
    <source>
        <dbReference type="ARBA" id="ARBA00004155"/>
    </source>
</evidence>
<dbReference type="InterPro" id="IPR003439">
    <property type="entry name" value="ABC_transporter-like_ATP-bd"/>
</dbReference>
<dbReference type="CDD" id="cd03263">
    <property type="entry name" value="ABC_subfamily_A"/>
    <property type="match status" value="2"/>
</dbReference>
<feature type="domain" description="ABC transporter" evidence="22">
    <location>
        <begin position="979"/>
        <end position="1210"/>
    </location>
</feature>
<feature type="region of interest" description="Disordered" evidence="20">
    <location>
        <begin position="1305"/>
        <end position="1343"/>
    </location>
</feature>
<evidence type="ECO:0000313" key="24">
    <source>
        <dbReference type="Proteomes" id="UP000245119"/>
    </source>
</evidence>
<dbReference type="InterPro" id="IPR026082">
    <property type="entry name" value="ABCA"/>
</dbReference>
<evidence type="ECO:0000313" key="23">
    <source>
        <dbReference type="EMBL" id="PVD21750.1"/>
    </source>
</evidence>
<dbReference type="GO" id="GO:0010556">
    <property type="term" value="P:regulation of macromolecule biosynthetic process"/>
    <property type="evidence" value="ECO:0007669"/>
    <property type="project" value="UniProtKB-ARBA"/>
</dbReference>
<evidence type="ECO:0000256" key="8">
    <source>
        <dbReference type="ARBA" id="ARBA00022737"/>
    </source>
</evidence>
<feature type="transmembrane region" description="Helical" evidence="21">
    <location>
        <begin position="1813"/>
        <end position="1832"/>
    </location>
</feature>
<dbReference type="PANTHER" id="PTHR19229">
    <property type="entry name" value="ATP-BINDING CASSETTE TRANSPORTER SUBFAMILY A ABCA"/>
    <property type="match status" value="1"/>
</dbReference>
<feature type="compositionally biased region" description="Low complexity" evidence="20">
    <location>
        <begin position="1327"/>
        <end position="1336"/>
    </location>
</feature>
<dbReference type="Proteomes" id="UP000245119">
    <property type="component" value="Linkage Group LG11"/>
</dbReference>
<feature type="compositionally biased region" description="Polar residues" evidence="20">
    <location>
        <begin position="1316"/>
        <end position="1326"/>
    </location>
</feature>
<evidence type="ECO:0000256" key="5">
    <source>
        <dbReference type="ARBA" id="ARBA00022481"/>
    </source>
</evidence>
<dbReference type="Pfam" id="PF00005">
    <property type="entry name" value="ABC_tran"/>
    <property type="match status" value="2"/>
</dbReference>
<keyword evidence="6" id="KW-0597">Phosphoprotein</keyword>
<feature type="transmembrane region" description="Helical" evidence="21">
    <location>
        <begin position="1451"/>
        <end position="1472"/>
    </location>
</feature>
<dbReference type="InterPro" id="IPR056264">
    <property type="entry name" value="R2_ABCA1-4-like"/>
</dbReference>
<dbReference type="GO" id="GO:0140359">
    <property type="term" value="F:ABC-type transporter activity"/>
    <property type="evidence" value="ECO:0007669"/>
    <property type="project" value="InterPro"/>
</dbReference>
<evidence type="ECO:0000256" key="12">
    <source>
        <dbReference type="ARBA" id="ARBA00022967"/>
    </source>
</evidence>
<dbReference type="GO" id="GO:0016887">
    <property type="term" value="F:ATP hydrolysis activity"/>
    <property type="evidence" value="ECO:0007669"/>
    <property type="project" value="InterPro"/>
</dbReference>
<evidence type="ECO:0000256" key="21">
    <source>
        <dbReference type="SAM" id="Phobius"/>
    </source>
</evidence>
<evidence type="ECO:0000256" key="13">
    <source>
        <dbReference type="ARBA" id="ARBA00022989"/>
    </source>
</evidence>
<dbReference type="FunFam" id="3.40.50.300:FF:000612">
    <property type="entry name" value="ATP-binding cassette, sub-family A (ABC1), member 2"/>
    <property type="match status" value="1"/>
</dbReference>
<keyword evidence="11" id="KW-0067">ATP-binding</keyword>
<dbReference type="InterPro" id="IPR027417">
    <property type="entry name" value="P-loop_NTPase"/>
</dbReference>
<keyword evidence="12" id="KW-1278">Translocase</keyword>
<comment type="subcellular location">
    <subcellularLocation>
        <location evidence="2">Endosome membrane</location>
    </subcellularLocation>
    <subcellularLocation>
        <location evidence="1">Lysosome membrane</location>
        <topology evidence="1">Multi-pass membrane protein</topology>
    </subcellularLocation>
</comment>
<feature type="transmembrane region" description="Helical" evidence="21">
    <location>
        <begin position="1839"/>
        <end position="1861"/>
    </location>
</feature>
<evidence type="ECO:0000256" key="4">
    <source>
        <dbReference type="ARBA" id="ARBA00022448"/>
    </source>
</evidence>
<evidence type="ECO:0000256" key="10">
    <source>
        <dbReference type="ARBA" id="ARBA00022753"/>
    </source>
</evidence>
<feature type="transmembrane region" description="Helical" evidence="21">
    <location>
        <begin position="808"/>
        <end position="829"/>
    </location>
</feature>
<dbReference type="Gene3D" id="3.40.50.300">
    <property type="entry name" value="P-loop containing nucleotide triphosphate hydrolases"/>
    <property type="match status" value="2"/>
</dbReference>
<keyword evidence="14 21" id="KW-0472">Membrane</keyword>
<dbReference type="GO" id="GO:0051247">
    <property type="term" value="P:positive regulation of protein metabolic process"/>
    <property type="evidence" value="ECO:0007669"/>
    <property type="project" value="UniProtKB-ARBA"/>
</dbReference>
<dbReference type="InterPro" id="IPR017871">
    <property type="entry name" value="ABC_transporter-like_CS"/>
</dbReference>
<dbReference type="GO" id="GO:0005319">
    <property type="term" value="F:lipid transporter activity"/>
    <property type="evidence" value="ECO:0007669"/>
    <property type="project" value="TreeGrafter"/>
</dbReference>
<feature type="domain" description="ABC transporter" evidence="22">
    <location>
        <begin position="2017"/>
        <end position="2258"/>
    </location>
</feature>
<evidence type="ECO:0000256" key="11">
    <source>
        <dbReference type="ARBA" id="ARBA00022840"/>
    </source>
</evidence>
<feature type="compositionally biased region" description="Polar residues" evidence="20">
    <location>
        <begin position="360"/>
        <end position="376"/>
    </location>
</feature>
<dbReference type="SUPFAM" id="SSF52540">
    <property type="entry name" value="P-loop containing nucleoside triphosphate hydrolases"/>
    <property type="match status" value="2"/>
</dbReference>
<keyword evidence="15" id="KW-0325">Glycoprotein</keyword>
<sequence length="2436" mass="273660">MIFGSCTRSTEKFLNQLQAVALHHNFFIPGFTAQEMDELPDLYRSVINDPAFLHDQFISAKNIGLDDVLSNASTVAKFMTLDLSLPSKEVEALVHSTVNVQMIYKYLFGGDLNSSIIPLIRMRRSPVSLDDLQKGASALLPPSIVSSLLNNSGSGFGAITAAEFAGILKVLQAQALAQLQSSVLMESLVKTLLEHQELLSRGNMLTVLELLLKTVESQGLSLVLQPDHIARLLKMFILSPFVLHSIACNDAVFTQLLQPSVSYNITVAEQANIQHLLCSLNASQLLQMSNVFSSEITDEKIVQILNLHAVNLSATALKVHRFLDKVEKFILFQRELEELGTFVEMLPFGDNLTDSLTGNQTATDQSFNITNNVTPTDSKDSENGHPSKKNWKPSLMRIWNFMQIAVCGKKPKALAPAQSQGSNTDDEDIDALALSSRQKDMLGIIIHYLYSNPKIIYAPNNTAADSIISKANATFQFVGAIGDYAREWLNISQELREFLHMPKTEHNLQAIKEMQDDLRKHNGVIWWLFKLPQLSPFLSEPVHNSSQYIHMVDMIDKAAQGWLNLIEGISLNVFEGFESEEDMVNYFLTQAYAENVSVIAGVVFENMLPGTSLPPHVRYKIRQNATFTPTTKYVRKQTWYPGPGPGTYPYYQFGFVWVQDLIERAIVDLQVGREVIEPGTYTQQFPYPCYVYDQFVFMIEHVMPLCLTISWVYSVAMLVQSIVYEKEHRLKEVMKMMGLSNAVHWCAWFLTTWIQMTATVAILTAMLKLGKVLPHSEVAIIFIVLEVYAIAIISFSFLISVLYSKAKVAAACAGIIYFLSYVPYMYLAIKEDTLSLFSTTAFGVGAKYFAFYEEMGVGVRWDNIGISPVEDDQYNLLMVTLMMVLDSLIYAVLVWYIEHVHPGSYGLPKPWYFPFTKSYWCGGTMRIVEECSNPFSLCHRRNRGYLSVMEEDQACAMAQQDPEHARRFEPEPVHLPLGVCIDNLTKVYKLGRKVAVKQLSLNLYEGHITSFLGHNGAGKTTTMSMLSGLIPPTQGYATIYGMDIRTDMDVIRQSLGMCPQHNVLFDKFTVEEHLWFYAHLKGMNNKDIQQETDRIIEDLGLPDRKHSRVDCLSGGMQRKLSVAIAFIGGSQTVILDEPTAGVDPYARRAIWDLLVKYKQGRTILLSTHYMDEADILGDRIAIISNGQLKCCGSSMFLKNNIGDGYHLILVKAEGGEIHLEEAEDDGNVGSFIQKYMPSAYLMSESPRELHYILPFEEAKKGNFRKLFEALDSSLVDLHVNSYGIMDTTLEEIFLKITEAACQEEEGRNGSKAADALTNNSTQVTPASSVSDSSSPDSYDDPLNSLIEPATVEEQGLLMEGGFMGDLQSSSGGSVTGGPVGHQSGERRIADLNAKASPVLGNERLNEQGAHPRILLEGRGSHMLKPHLLLLSHFKAVIIKRFHYITRNWRSLFSQIILPAIFVAIAMTVALAAPSVDDLPPIELSTLQYYNVTHLGGNFVPITNERMSSRSKVNPDDAVASRLMETFKLASGIGASCVLQLPQSTPGLLTDLNSWQDPAYDPSCQWLIDLQQKVETIPILTEESNQTDFTPLEPSFSQKHYYPSCHCASDGSQYECVNNNHEKPPSFRVITQDWLVNITGQKAEDYLLYTTYDKRLHRYGAVSFGLLRKDIPENFGESAPTLYKKLAVRNVAKVWFNHKGYHSMPVFLNAINNAILRANLPSKKGNPAAYGITAVNHPWNDTNNVLNTMNFVLEGSDVLISIFIIVAMSFVPASFVVFLVYERSTKAKHLQFVTGINPVMYWIGNYTWDMANYVIPAFMCVMILLIFQIPAYVSTDNLPAVIALFLMYGWSITPVMYPASFWFNEPSTAYICLIVINLFTGITCIVSSFLLEIFSYDKDLERVHNVLKIVFMLFPNYCLGRGLIDLAFNEYKNEYYFKTGQNDLMTSPMQWELIPRLLVAMASIGLAFFFITLLCEYRFFLPGRQRTTSQQATVENEDYDVAMERKRVLRGSGKYDVLRLENLTKVYKTRKLGRHLAVNKLCLGVPPGECFGLLGVNGAGKTTTFKMLTGDIPPTAGGAYLNGHSIVKDIKKVQHNIGYCPQFDCLYDELTAREHLQLYCRLRGVPPKDEKQVVEWALNKLGLAKYADKLSGTYSGGCKRKLSTAIALIGHPPVIFMASETCFDEPTTGMDPHSRRFLWNLILSLIQDGRSVILTSHSMEECEILCTRLAIMVNGRFQCLGSTQHLKNKFGEGYTFSIRVAGPDYEHNQREIIRFIERNIPSASLKEQHYNLVQYELKARPVSLGDLFEKLEQAQQDLHVEDYSVSQNTLDNVFINFVKKQVEIVRDEEEPIQQVRRPWLLGRSRARCQPIFDDSAGTEDVQPLLGSNRISDGLELSDDDDDLMLQFDQSDGVNAQNLGKQHGGSRYNHIRSTSVDN</sequence>
<evidence type="ECO:0000256" key="2">
    <source>
        <dbReference type="ARBA" id="ARBA00004608"/>
    </source>
</evidence>
<dbReference type="GO" id="GO:0005524">
    <property type="term" value="F:ATP binding"/>
    <property type="evidence" value="ECO:0007669"/>
    <property type="project" value="UniProtKB-KW"/>
</dbReference>
<dbReference type="PROSITE" id="PS00211">
    <property type="entry name" value="ABC_TRANSPORTER_1"/>
    <property type="match status" value="1"/>
</dbReference>
<dbReference type="PANTHER" id="PTHR19229:SF36">
    <property type="entry name" value="ATP-BINDING CASSETTE SUB-FAMILY A MEMBER 2"/>
    <property type="match status" value="1"/>
</dbReference>
<evidence type="ECO:0000256" key="7">
    <source>
        <dbReference type="ARBA" id="ARBA00022692"/>
    </source>
</evidence>
<dbReference type="EMBL" id="PZQS01000011">
    <property type="protein sequence ID" value="PVD21750.1"/>
    <property type="molecule type" value="Genomic_DNA"/>
</dbReference>
<evidence type="ECO:0000256" key="20">
    <source>
        <dbReference type="SAM" id="MobiDB-lite"/>
    </source>
</evidence>
<dbReference type="InterPro" id="IPR013525">
    <property type="entry name" value="ABC2_TM"/>
</dbReference>
<keyword evidence="10" id="KW-0967">Endosome</keyword>
<dbReference type="GO" id="GO:0010008">
    <property type="term" value="C:endosome membrane"/>
    <property type="evidence" value="ECO:0007669"/>
    <property type="project" value="UniProtKB-SubCell"/>
</dbReference>
<evidence type="ECO:0000256" key="14">
    <source>
        <dbReference type="ARBA" id="ARBA00023136"/>
    </source>
</evidence>
<evidence type="ECO:0000256" key="6">
    <source>
        <dbReference type="ARBA" id="ARBA00022553"/>
    </source>
</evidence>
<dbReference type="FunFam" id="3.40.50.300:FF:000511">
    <property type="entry name" value="ATP-binding cassette, sub-family A (ABC1), member 2"/>
    <property type="match status" value="1"/>
</dbReference>
<dbReference type="PROSITE" id="PS50893">
    <property type="entry name" value="ABC_TRANSPORTER_2"/>
    <property type="match status" value="2"/>
</dbReference>
<dbReference type="GO" id="GO:0005765">
    <property type="term" value="C:lysosomal membrane"/>
    <property type="evidence" value="ECO:0007669"/>
    <property type="project" value="UniProtKB-SubCell"/>
</dbReference>
<proteinExistence type="inferred from homology"/>
<name>A0A2T7NKQ3_POMCA</name>
<evidence type="ECO:0000259" key="22">
    <source>
        <dbReference type="PROSITE" id="PS50893"/>
    </source>
</evidence>
<feature type="transmembrane region" description="Helical" evidence="21">
    <location>
        <begin position="779"/>
        <end position="801"/>
    </location>
</feature>
<feature type="region of interest" description="Disordered" evidence="20">
    <location>
        <begin position="360"/>
        <end position="391"/>
    </location>
</feature>
<feature type="region of interest" description="Disordered" evidence="20">
    <location>
        <begin position="2415"/>
        <end position="2436"/>
    </location>
</feature>
<keyword evidence="9" id="KW-0547">Nucleotide-binding</keyword>
<feature type="transmembrane region" description="Helical" evidence="21">
    <location>
        <begin position="702"/>
        <end position="724"/>
    </location>
</feature>
<comment type="caution">
    <text evidence="23">The sequence shown here is derived from an EMBL/GenBank/DDBJ whole genome shotgun (WGS) entry which is preliminary data.</text>
</comment>
<organism evidence="23 24">
    <name type="scientific">Pomacea canaliculata</name>
    <name type="common">Golden apple snail</name>
    <dbReference type="NCBI Taxonomy" id="400727"/>
    <lineage>
        <taxon>Eukaryota</taxon>
        <taxon>Metazoa</taxon>
        <taxon>Spiralia</taxon>
        <taxon>Lophotrochozoa</taxon>
        <taxon>Mollusca</taxon>
        <taxon>Gastropoda</taxon>
        <taxon>Caenogastropoda</taxon>
        <taxon>Architaenioglossa</taxon>
        <taxon>Ampullarioidea</taxon>
        <taxon>Ampullariidae</taxon>
        <taxon>Pomacea</taxon>
    </lineage>
</organism>
<keyword evidence="7 21" id="KW-0812">Transmembrane</keyword>
<feature type="transmembrane region" description="Helical" evidence="21">
    <location>
        <begin position="1905"/>
        <end position="1923"/>
    </location>
</feature>
<comment type="function">
    <text evidence="17">Probable lipid transporter that modulates cholesterol sequestration in the late endosome/lysosome by regulating the intracellular sphingolipid metabolism, in turn participates in cholesterol homeostasis. May alter the transbilayer distribution of ceramide in the intraluminal membrane lipid bilayer, favoring its retention in the outer leaflet that results in increased acid ceramidase activity in the late endosome/lysosome, facilitating ceramide deacylation to sphingosine leading to the sequestration of free cholesterol in lysosomes. In addition regulates amyloid-beta production either by activating a signaling pathway that regulates amyloid precursor protein transcription through the modulation of sphingolipid metabolism or through its role in gamma-secretase processing of APP. May play a role in myelin formation.</text>
</comment>
<keyword evidence="16" id="KW-0458">Lysosome</keyword>
<keyword evidence="13 21" id="KW-1133">Transmembrane helix</keyword>
<dbReference type="Pfam" id="PF23321">
    <property type="entry name" value="R1_ABCA1"/>
    <property type="match status" value="1"/>
</dbReference>
<feature type="transmembrane region" description="Helical" evidence="21">
    <location>
        <begin position="1952"/>
        <end position="1974"/>
    </location>
</feature>
<dbReference type="Pfam" id="PF12698">
    <property type="entry name" value="ABC2_membrane_3"/>
    <property type="match status" value="2"/>
</dbReference>
<dbReference type="SMART" id="SM00382">
    <property type="entry name" value="AAA"/>
    <property type="match status" value="2"/>
</dbReference>
<reference evidence="23 24" key="1">
    <citation type="submission" date="2018-04" db="EMBL/GenBank/DDBJ databases">
        <title>The genome of golden apple snail Pomacea canaliculata provides insight into stress tolerance and invasive adaptation.</title>
        <authorList>
            <person name="Liu C."/>
            <person name="Liu B."/>
            <person name="Ren Y."/>
            <person name="Zhang Y."/>
            <person name="Wang H."/>
            <person name="Li S."/>
            <person name="Jiang F."/>
            <person name="Yin L."/>
            <person name="Zhang G."/>
            <person name="Qian W."/>
            <person name="Fan W."/>
        </authorList>
    </citation>
    <scope>NUCLEOTIDE SEQUENCE [LARGE SCALE GENOMIC DNA]</scope>
    <source>
        <strain evidence="23">SZHN2017</strain>
        <tissue evidence="23">Muscle</tissue>
    </source>
</reference>
<evidence type="ECO:0000256" key="3">
    <source>
        <dbReference type="ARBA" id="ARBA00008869"/>
    </source>
</evidence>
<keyword evidence="8" id="KW-0677">Repeat</keyword>